<dbReference type="EMBL" id="ATAM02000002">
    <property type="protein sequence ID" value="KAL0254133.1"/>
    <property type="molecule type" value="Genomic_DNA"/>
</dbReference>
<reference evidence="2" key="1">
    <citation type="submission" date="2015-01" db="EMBL/GenBank/DDBJ databases">
        <authorList>
            <consortium name="The Broad Institute Genomics Platform"/>
            <person name="Cuomo C."/>
            <person name="Litvintseva A."/>
            <person name="Chen Y."/>
            <person name="Heitman J."/>
            <person name="Sun S."/>
            <person name="Springer D."/>
            <person name="Dromer F."/>
            <person name="Young S."/>
            <person name="Zeng Q."/>
            <person name="Gargeya S."/>
            <person name="Abouelleil A."/>
            <person name="Alvarado L."/>
            <person name="Chapman S.B."/>
            <person name="Gainer-Dewar J."/>
            <person name="Goldberg J."/>
            <person name="Griggs A."/>
            <person name="Gujja S."/>
            <person name="Hansen M."/>
            <person name="Howarth C."/>
            <person name="Imamovic A."/>
            <person name="Larimer J."/>
            <person name="Murphy C."/>
            <person name="Naylor J."/>
            <person name="Pearson M."/>
            <person name="Priest M."/>
            <person name="Roberts A."/>
            <person name="Saif S."/>
            <person name="Shea T."/>
            <person name="Sykes S."/>
            <person name="Wortman J."/>
            <person name="Nusbaum C."/>
            <person name="Birren B."/>
        </authorList>
    </citation>
    <scope>NUCLEOTIDE SEQUENCE</scope>
    <source>
        <strain evidence="2">IND107</strain>
    </source>
</reference>
<comment type="caution">
    <text evidence="2">The sequence shown here is derived from an EMBL/GenBank/DDBJ whole genome shotgun (WGS) entry which is preliminary data.</text>
</comment>
<reference evidence="2" key="2">
    <citation type="submission" date="2024-01" db="EMBL/GenBank/DDBJ databases">
        <title>Comparative genomics of Cryptococcus and Kwoniella reveals pathogenesis evolution and contrasting modes of karyotype evolution via chromosome fusion or intercentromeric recombination.</title>
        <authorList>
            <person name="Coelho M.A."/>
            <person name="David-Palma M."/>
            <person name="Shea T."/>
            <person name="Bowers K."/>
            <person name="Mcginley-Smith S."/>
            <person name="Mohammad A.W."/>
            <person name="Gnirke A."/>
            <person name="Yurkov A.M."/>
            <person name="Nowrousian M."/>
            <person name="Sun S."/>
            <person name="Cuomo C.A."/>
            <person name="Heitman J."/>
        </authorList>
    </citation>
    <scope>NUCLEOTIDE SEQUENCE</scope>
    <source>
        <strain evidence="2">IND107</strain>
    </source>
</reference>
<evidence type="ECO:0000313" key="2">
    <source>
        <dbReference type="EMBL" id="KAL0254133.1"/>
    </source>
</evidence>
<organism evidence="2 3">
    <name type="scientific">Cryptococcus tetragattii IND107</name>
    <dbReference type="NCBI Taxonomy" id="1296105"/>
    <lineage>
        <taxon>Eukaryota</taxon>
        <taxon>Fungi</taxon>
        <taxon>Dikarya</taxon>
        <taxon>Basidiomycota</taxon>
        <taxon>Agaricomycotina</taxon>
        <taxon>Tremellomycetes</taxon>
        <taxon>Tremellales</taxon>
        <taxon>Cryptococcaceae</taxon>
        <taxon>Cryptococcus</taxon>
        <taxon>Cryptococcus gattii species complex</taxon>
    </lineage>
</organism>
<proteinExistence type="predicted"/>
<evidence type="ECO:0000256" key="1">
    <source>
        <dbReference type="SAM" id="MobiDB-lite"/>
    </source>
</evidence>
<feature type="compositionally biased region" description="Basic and acidic residues" evidence="1">
    <location>
        <begin position="36"/>
        <end position="53"/>
    </location>
</feature>
<feature type="compositionally biased region" description="Polar residues" evidence="1">
    <location>
        <begin position="10"/>
        <end position="26"/>
    </location>
</feature>
<gene>
    <name evidence="2" type="ORF">I308_101513</name>
</gene>
<protein>
    <submittedName>
        <fullName evidence="2">Uncharacterized protein</fullName>
    </submittedName>
</protein>
<sequence length="287" mass="32305">MPNVAHHQRSSGTITSAGIVGNSSISDRARRRRRREASPEPHQQLHELEEQPALRRTRRERRAPARLDDEDETHQQLRHPPRPPRSPRPPAPLPPPPPTQCALCGESLAWQNFTADVCKDGDRILYGRIRNIEPSSEGDLGTAAINCCTIGRVPHPIHGMPMVRRNEGEYIIIPSQAVHFRFAVEHDCLKGNCPVRSLRPRKQERQMTSKMAPGVDHVDDENFVINLLSLHNPHLIREVLPSRLTDPRRMFEDREAHIEQVLRKLQIGLDHPTSPSSPSAPPGALAA</sequence>
<dbReference type="RefSeq" id="XP_066616354.1">
    <property type="nucleotide sequence ID" value="XM_066756068.1"/>
</dbReference>
<keyword evidence="3" id="KW-1185">Reference proteome</keyword>
<name>A0ABR3C0K0_9TREE</name>
<evidence type="ECO:0000313" key="3">
    <source>
        <dbReference type="Proteomes" id="UP000054399"/>
    </source>
</evidence>
<feature type="compositionally biased region" description="Pro residues" evidence="1">
    <location>
        <begin position="83"/>
        <end position="99"/>
    </location>
</feature>
<feature type="region of interest" description="Disordered" evidence="1">
    <location>
        <begin position="1"/>
        <end position="100"/>
    </location>
</feature>
<accession>A0ABR3C0K0</accession>
<dbReference type="GeneID" id="91988371"/>
<dbReference type="Proteomes" id="UP000054399">
    <property type="component" value="Unassembled WGS sequence"/>
</dbReference>